<reference evidence="2 3" key="1">
    <citation type="submission" date="2022-06" db="EMBL/GenBank/DDBJ databases">
        <title>Genomic Encyclopedia of Archaeal and Bacterial Type Strains, Phase II (KMG-II): from individual species to whole genera.</title>
        <authorList>
            <person name="Goeker M."/>
        </authorList>
    </citation>
    <scope>NUCLEOTIDE SEQUENCE [LARGE SCALE GENOMIC DNA]</scope>
    <source>
        <strain evidence="2 3">DSM 44255</strain>
    </source>
</reference>
<feature type="region of interest" description="Disordered" evidence="1">
    <location>
        <begin position="1"/>
        <end position="48"/>
    </location>
</feature>
<organism evidence="2 3">
    <name type="scientific">Actinokineospora diospyrosa</name>
    <dbReference type="NCBI Taxonomy" id="103728"/>
    <lineage>
        <taxon>Bacteria</taxon>
        <taxon>Bacillati</taxon>
        <taxon>Actinomycetota</taxon>
        <taxon>Actinomycetes</taxon>
        <taxon>Pseudonocardiales</taxon>
        <taxon>Pseudonocardiaceae</taxon>
        <taxon>Actinokineospora</taxon>
    </lineage>
</organism>
<dbReference type="RefSeq" id="WP_253891094.1">
    <property type="nucleotide sequence ID" value="NZ_BAAAVB010000010.1"/>
</dbReference>
<feature type="compositionally biased region" description="Acidic residues" evidence="1">
    <location>
        <begin position="366"/>
        <end position="378"/>
    </location>
</feature>
<sequence>MADETAEPDPTAGGGPPDPATRWHGLTPPWQAPIKRASAAGSGPDDPVVRPIKINRAVRGGSLPTSSDHTVIVSVTKDGQYEIVRGRLKMSAMVSSLLWEVFSVNVSAQEDTFTLDLPTRLEAFAFAAEVTVRWRVVDPEAAVRAQAKAPRAAIRQRLEPVLRGLSRGFDLRSSAAAEHHINNTHMDRAFTVPGGIAVEGYHVRLDLDEEARAHLAEQERHVWQREKLHAQQETNAVAHQLNKQQAKFEADLAAMRAQHELDLRMERMSVYADALRTDSNNMLALRLSGHHEDVNEVIELMMRERRMEFEGASALLNSLLERNLVNRKDVEAIMANASRSVIEKLRGDRAVTGREAHNALPVGAGNDEEEDEDGSWSR</sequence>
<gene>
    <name evidence="2" type="ORF">LV75_006438</name>
</gene>
<evidence type="ECO:0000313" key="3">
    <source>
        <dbReference type="Proteomes" id="UP001205185"/>
    </source>
</evidence>
<evidence type="ECO:0000256" key="1">
    <source>
        <dbReference type="SAM" id="MobiDB-lite"/>
    </source>
</evidence>
<keyword evidence="3" id="KW-1185">Reference proteome</keyword>
<dbReference type="Proteomes" id="UP001205185">
    <property type="component" value="Unassembled WGS sequence"/>
</dbReference>
<evidence type="ECO:0000313" key="2">
    <source>
        <dbReference type="EMBL" id="MCP2273906.1"/>
    </source>
</evidence>
<proteinExistence type="predicted"/>
<feature type="region of interest" description="Disordered" evidence="1">
    <location>
        <begin position="353"/>
        <end position="378"/>
    </location>
</feature>
<name>A0ABT1IN66_9PSEU</name>
<protein>
    <recommendedName>
        <fullName evidence="4">SPFH domain/Band 7 family protein</fullName>
    </recommendedName>
</protein>
<accession>A0ABT1IN66</accession>
<comment type="caution">
    <text evidence="2">The sequence shown here is derived from an EMBL/GenBank/DDBJ whole genome shotgun (WGS) entry which is preliminary data.</text>
</comment>
<evidence type="ECO:0008006" key="4">
    <source>
        <dbReference type="Google" id="ProtNLM"/>
    </source>
</evidence>
<dbReference type="EMBL" id="JAMTCO010000019">
    <property type="protein sequence ID" value="MCP2273906.1"/>
    <property type="molecule type" value="Genomic_DNA"/>
</dbReference>